<accession>A0A858RI60</accession>
<organism evidence="3 4">
    <name type="scientific">Luteolibacter luteus</name>
    <dbReference type="NCBI Taxonomy" id="2728835"/>
    <lineage>
        <taxon>Bacteria</taxon>
        <taxon>Pseudomonadati</taxon>
        <taxon>Verrucomicrobiota</taxon>
        <taxon>Verrucomicrobiia</taxon>
        <taxon>Verrucomicrobiales</taxon>
        <taxon>Verrucomicrobiaceae</taxon>
        <taxon>Luteolibacter</taxon>
    </lineage>
</organism>
<protein>
    <submittedName>
        <fullName evidence="3">Uncharacterized protein</fullName>
    </submittedName>
</protein>
<feature type="transmembrane region" description="Helical" evidence="2">
    <location>
        <begin position="12"/>
        <end position="30"/>
    </location>
</feature>
<reference evidence="3 4" key="1">
    <citation type="submission" date="2020-04" db="EMBL/GenBank/DDBJ databases">
        <title>Luteolibacter sp. G-1-1-1 isolated from soil.</title>
        <authorList>
            <person name="Dahal R.H."/>
        </authorList>
    </citation>
    <scope>NUCLEOTIDE SEQUENCE [LARGE SCALE GENOMIC DNA]</scope>
    <source>
        <strain evidence="3 4">G-1-1-1</strain>
    </source>
</reference>
<keyword evidence="2" id="KW-0812">Transmembrane</keyword>
<evidence type="ECO:0000256" key="1">
    <source>
        <dbReference type="SAM" id="MobiDB-lite"/>
    </source>
</evidence>
<keyword evidence="2" id="KW-1133">Transmembrane helix</keyword>
<dbReference type="EMBL" id="CP051774">
    <property type="protein sequence ID" value="QJE96188.1"/>
    <property type="molecule type" value="Genomic_DNA"/>
</dbReference>
<dbReference type="RefSeq" id="WP_169454589.1">
    <property type="nucleotide sequence ID" value="NZ_CP051774.1"/>
</dbReference>
<evidence type="ECO:0000256" key="2">
    <source>
        <dbReference type="SAM" id="Phobius"/>
    </source>
</evidence>
<proteinExistence type="predicted"/>
<dbReference type="KEGG" id="luo:HHL09_10455"/>
<evidence type="ECO:0000313" key="3">
    <source>
        <dbReference type="EMBL" id="QJE96188.1"/>
    </source>
</evidence>
<evidence type="ECO:0000313" key="4">
    <source>
        <dbReference type="Proteomes" id="UP000501812"/>
    </source>
</evidence>
<dbReference type="Proteomes" id="UP000501812">
    <property type="component" value="Chromosome"/>
</dbReference>
<keyword evidence="2" id="KW-0472">Membrane</keyword>
<keyword evidence="4" id="KW-1185">Reference proteome</keyword>
<dbReference type="AlphaFoldDB" id="A0A858RI60"/>
<sequence length="538" mass="58124">MSQTPILSRLRILLPVIAAILLIATAAIFFSGSRPATPSAGASETKRADTHSQAPARDAALTSADWMERIRQSPAENRPELMREILAIVDATLRAEISTALATEWMKDDLDNYLAFVDEMMVGEGLSSELMQRFSVALMGSFEASASKTELKGKIRYVAEAVVSYLIANDLDGAEDWARTNLVKLDLDMALARIAPPMAASSPTKAMEIFGSITSAAPRLSGASALGAALVKQDPDTAIRWANSIRANSERSLAMNGVVGGISPEDPARAASLLKGFLEKIQNEYNQIRERDRQQAGVKPEDEFQTPELYAEYLENNGYAIMQPDTPEADYLIKAGEQIGFEIAKTDPLAALDWAKSLSVGILQAHAVSGALSGWSTWAPQEAVSHYLQNYAYDPAIPVSLFENWASQDPQAAIAAIKSLPDGGQQSSAIRGVISGWLDSGEDLPGLVAWADQLKPGADRDDAHLSIIEQTSELDANNAWQLVSRIENPVSRKNAAEDVFSIIAFENPAAARQMLQHYAGPDSEIQALTRILSLAEES</sequence>
<feature type="region of interest" description="Disordered" evidence="1">
    <location>
        <begin position="34"/>
        <end position="55"/>
    </location>
</feature>
<gene>
    <name evidence="3" type="ORF">HHL09_10455</name>
</gene>
<name>A0A858RI60_9BACT</name>